<dbReference type="InterPro" id="IPR000522">
    <property type="entry name" value="ABC_transptr_permease_BtuC"/>
</dbReference>
<organism evidence="9 10">
    <name type="scientific">Pedobacter caeni</name>
    <dbReference type="NCBI Taxonomy" id="288992"/>
    <lineage>
        <taxon>Bacteria</taxon>
        <taxon>Pseudomonadati</taxon>
        <taxon>Bacteroidota</taxon>
        <taxon>Sphingobacteriia</taxon>
        <taxon>Sphingobacteriales</taxon>
        <taxon>Sphingobacteriaceae</taxon>
        <taxon>Pedobacter</taxon>
    </lineage>
</organism>
<keyword evidence="6 8" id="KW-1133">Transmembrane helix</keyword>
<dbReference type="Proteomes" id="UP000184287">
    <property type="component" value="Unassembled WGS sequence"/>
</dbReference>
<feature type="transmembrane region" description="Helical" evidence="8">
    <location>
        <begin position="203"/>
        <end position="222"/>
    </location>
</feature>
<feature type="transmembrane region" description="Helical" evidence="8">
    <location>
        <begin position="253"/>
        <end position="280"/>
    </location>
</feature>
<dbReference type="OrthoDB" id="9811721at2"/>
<keyword evidence="3" id="KW-0813">Transport</keyword>
<dbReference type="CDD" id="cd06550">
    <property type="entry name" value="TM_ABC_iron-siderophores_like"/>
    <property type="match status" value="1"/>
</dbReference>
<proteinExistence type="inferred from homology"/>
<dbReference type="Pfam" id="PF01032">
    <property type="entry name" value="FecCD"/>
    <property type="match status" value="1"/>
</dbReference>
<dbReference type="AlphaFoldDB" id="A0A1M5J517"/>
<dbReference type="RefSeq" id="WP_073234565.1">
    <property type="nucleotide sequence ID" value="NZ_FQUQ01000005.1"/>
</dbReference>
<evidence type="ECO:0000256" key="3">
    <source>
        <dbReference type="ARBA" id="ARBA00022448"/>
    </source>
</evidence>
<evidence type="ECO:0000256" key="5">
    <source>
        <dbReference type="ARBA" id="ARBA00022692"/>
    </source>
</evidence>
<dbReference type="GO" id="GO:0022857">
    <property type="term" value="F:transmembrane transporter activity"/>
    <property type="evidence" value="ECO:0007669"/>
    <property type="project" value="InterPro"/>
</dbReference>
<sequence>MVIQKTTLYVLLTAALFMAASFSLGLGAVKIPVTDVLLILAKKLGMFTNSVVSMQHEGVLNIVRLPRVALGILVGAALGISGAAVQGIFRNPLAEPGLIGISAGASLMAVIVIVLEMALFASLSNLLGYYLLAFGAFAGAGIAAVLVYQISRTDGKSNVATMLLAGIAINALAGALTGLITYMADDQQLRNITFWMLGSLGGATWETVLAIAPFVLIPVFVLPYMGKALNAFALGETQANQLGLRINRIKRNVVILSTMAVGAAVAVSGIIGFVGLLVPHTVRLLIGVDNKYVLPASALMGALMLTLADMLCRTIIAPIELPIGVITALLGTPLFLYILIKDKKKLTL</sequence>
<dbReference type="GO" id="GO:0005886">
    <property type="term" value="C:plasma membrane"/>
    <property type="evidence" value="ECO:0007669"/>
    <property type="project" value="UniProtKB-SubCell"/>
</dbReference>
<gene>
    <name evidence="9" type="ORF">SAMN04488522_105192</name>
</gene>
<dbReference type="EMBL" id="FQUQ01000005">
    <property type="protein sequence ID" value="SHG35399.1"/>
    <property type="molecule type" value="Genomic_DNA"/>
</dbReference>
<evidence type="ECO:0000256" key="6">
    <source>
        <dbReference type="ARBA" id="ARBA00022989"/>
    </source>
</evidence>
<keyword evidence="10" id="KW-1185">Reference proteome</keyword>
<feature type="transmembrane region" description="Helical" evidence="8">
    <location>
        <begin position="292"/>
        <end position="312"/>
    </location>
</feature>
<evidence type="ECO:0000256" key="7">
    <source>
        <dbReference type="ARBA" id="ARBA00023136"/>
    </source>
</evidence>
<dbReference type="SUPFAM" id="SSF81345">
    <property type="entry name" value="ABC transporter involved in vitamin B12 uptake, BtuC"/>
    <property type="match status" value="1"/>
</dbReference>
<evidence type="ECO:0000313" key="9">
    <source>
        <dbReference type="EMBL" id="SHG35399.1"/>
    </source>
</evidence>
<evidence type="ECO:0000256" key="1">
    <source>
        <dbReference type="ARBA" id="ARBA00004651"/>
    </source>
</evidence>
<dbReference type="PANTHER" id="PTHR30472:SF25">
    <property type="entry name" value="ABC TRANSPORTER PERMEASE PROTEIN MJ0876-RELATED"/>
    <property type="match status" value="1"/>
</dbReference>
<name>A0A1M5J517_9SPHI</name>
<reference evidence="10" key="1">
    <citation type="submission" date="2016-11" db="EMBL/GenBank/DDBJ databases">
        <authorList>
            <person name="Varghese N."/>
            <person name="Submissions S."/>
        </authorList>
    </citation>
    <scope>NUCLEOTIDE SEQUENCE [LARGE SCALE GENOMIC DNA]</scope>
    <source>
        <strain evidence="10">DSM 16990</strain>
    </source>
</reference>
<dbReference type="STRING" id="288992.SAMN04488522_105192"/>
<feature type="transmembrane region" description="Helical" evidence="8">
    <location>
        <begin position="101"/>
        <end position="121"/>
    </location>
</feature>
<protein>
    <submittedName>
        <fullName evidence="9">Iron complex transport system permease protein</fullName>
    </submittedName>
</protein>
<feature type="transmembrane region" description="Helical" evidence="8">
    <location>
        <begin position="319"/>
        <end position="340"/>
    </location>
</feature>
<dbReference type="FunFam" id="1.10.3470.10:FF:000001">
    <property type="entry name" value="Vitamin B12 ABC transporter permease BtuC"/>
    <property type="match status" value="1"/>
</dbReference>
<feature type="transmembrane region" description="Helical" evidence="8">
    <location>
        <begin position="160"/>
        <end position="183"/>
    </location>
</feature>
<dbReference type="PANTHER" id="PTHR30472">
    <property type="entry name" value="FERRIC ENTEROBACTIN TRANSPORT SYSTEM PERMEASE PROTEIN"/>
    <property type="match status" value="1"/>
</dbReference>
<feature type="transmembrane region" description="Helical" evidence="8">
    <location>
        <begin position="127"/>
        <end position="148"/>
    </location>
</feature>
<evidence type="ECO:0000256" key="8">
    <source>
        <dbReference type="SAM" id="Phobius"/>
    </source>
</evidence>
<evidence type="ECO:0000256" key="4">
    <source>
        <dbReference type="ARBA" id="ARBA00022475"/>
    </source>
</evidence>
<feature type="transmembrane region" description="Helical" evidence="8">
    <location>
        <begin position="68"/>
        <end position="89"/>
    </location>
</feature>
<keyword evidence="4" id="KW-1003">Cell membrane</keyword>
<comment type="similarity">
    <text evidence="2">Belongs to the binding-protein-dependent transport system permease family. FecCD subfamily.</text>
</comment>
<keyword evidence="7 8" id="KW-0472">Membrane</keyword>
<dbReference type="InterPro" id="IPR037294">
    <property type="entry name" value="ABC_BtuC-like"/>
</dbReference>
<dbReference type="Gene3D" id="1.10.3470.10">
    <property type="entry name" value="ABC transporter involved in vitamin B12 uptake, BtuC"/>
    <property type="match status" value="1"/>
</dbReference>
<keyword evidence="5 8" id="KW-0812">Transmembrane</keyword>
<accession>A0A1M5J517</accession>
<evidence type="ECO:0000256" key="2">
    <source>
        <dbReference type="ARBA" id="ARBA00007935"/>
    </source>
</evidence>
<comment type="subcellular location">
    <subcellularLocation>
        <location evidence="1">Cell membrane</location>
        <topology evidence="1">Multi-pass membrane protein</topology>
    </subcellularLocation>
</comment>
<evidence type="ECO:0000313" key="10">
    <source>
        <dbReference type="Proteomes" id="UP000184287"/>
    </source>
</evidence>
<dbReference type="GO" id="GO:0033214">
    <property type="term" value="P:siderophore-iron import into cell"/>
    <property type="evidence" value="ECO:0007669"/>
    <property type="project" value="TreeGrafter"/>
</dbReference>